<sequence>MFYILFSLFGNKDPSDLIVLLNNKYTLNQRSSYGICLDKLGLYYTPQDSIDVSDITKKFKSMNLDYMLTRNATFLSNGTLDDSCEMGKFLISLGFNTYDFSNKSPYPNVPNTSNQMDASKMSKPQPPPEKLILLNGNEYRLNERSNIASSLANMGLFYKAKHRIDVDQMTEMFKGLDINHMKSLRVIMRADGTLDRRCQMAKYLKSLGFDLDDFHERL</sequence>
<keyword evidence="3" id="KW-1185">Reference proteome</keyword>
<organism evidence="2 3">
    <name type="scientific">Trichomonas vaginalis (strain ATCC PRA-98 / G3)</name>
    <dbReference type="NCBI Taxonomy" id="412133"/>
    <lineage>
        <taxon>Eukaryota</taxon>
        <taxon>Metamonada</taxon>
        <taxon>Parabasalia</taxon>
        <taxon>Trichomonadida</taxon>
        <taxon>Trichomonadidae</taxon>
        <taxon>Trichomonas</taxon>
    </lineage>
</organism>
<feature type="compositionally biased region" description="Polar residues" evidence="1">
    <location>
        <begin position="107"/>
        <end position="117"/>
    </location>
</feature>
<dbReference type="EMBL" id="DS113435">
    <property type="protein sequence ID" value="EAY05964.1"/>
    <property type="molecule type" value="Genomic_DNA"/>
</dbReference>
<dbReference type="InParanoid" id="A2EMX9"/>
<reference evidence="2" key="2">
    <citation type="journal article" date="2007" name="Science">
        <title>Draft genome sequence of the sexually transmitted pathogen Trichomonas vaginalis.</title>
        <authorList>
            <person name="Carlton J.M."/>
            <person name="Hirt R.P."/>
            <person name="Silva J.C."/>
            <person name="Delcher A.L."/>
            <person name="Schatz M."/>
            <person name="Zhao Q."/>
            <person name="Wortman J.R."/>
            <person name="Bidwell S.L."/>
            <person name="Alsmark U.C.M."/>
            <person name="Besteiro S."/>
            <person name="Sicheritz-Ponten T."/>
            <person name="Noel C.J."/>
            <person name="Dacks J.B."/>
            <person name="Foster P.G."/>
            <person name="Simillion C."/>
            <person name="Van de Peer Y."/>
            <person name="Miranda-Saavedra D."/>
            <person name="Barton G.J."/>
            <person name="Westrop G.D."/>
            <person name="Mueller S."/>
            <person name="Dessi D."/>
            <person name="Fiori P.L."/>
            <person name="Ren Q."/>
            <person name="Paulsen I."/>
            <person name="Zhang H."/>
            <person name="Bastida-Corcuera F.D."/>
            <person name="Simoes-Barbosa A."/>
            <person name="Brown M.T."/>
            <person name="Hayes R.D."/>
            <person name="Mukherjee M."/>
            <person name="Okumura C.Y."/>
            <person name="Schneider R."/>
            <person name="Smith A.J."/>
            <person name="Vanacova S."/>
            <person name="Villalvazo M."/>
            <person name="Haas B.J."/>
            <person name="Pertea M."/>
            <person name="Feldblyum T.V."/>
            <person name="Utterback T.R."/>
            <person name="Shu C.L."/>
            <person name="Osoegawa K."/>
            <person name="de Jong P.J."/>
            <person name="Hrdy I."/>
            <person name="Horvathova L."/>
            <person name="Zubacova Z."/>
            <person name="Dolezal P."/>
            <person name="Malik S.B."/>
            <person name="Logsdon J.M. Jr."/>
            <person name="Henze K."/>
            <person name="Gupta A."/>
            <person name="Wang C.C."/>
            <person name="Dunne R.L."/>
            <person name="Upcroft J.A."/>
            <person name="Upcroft P."/>
            <person name="White O."/>
            <person name="Salzberg S.L."/>
            <person name="Tang P."/>
            <person name="Chiu C.-H."/>
            <person name="Lee Y.-S."/>
            <person name="Embley T.M."/>
            <person name="Coombs G.H."/>
            <person name="Mottram J.C."/>
            <person name="Tachezy J."/>
            <person name="Fraser-Liggett C.M."/>
            <person name="Johnson P.J."/>
        </authorList>
    </citation>
    <scope>NUCLEOTIDE SEQUENCE [LARGE SCALE GENOMIC DNA]</scope>
    <source>
        <strain evidence="2">G3</strain>
    </source>
</reference>
<gene>
    <name evidence="2" type="ORF">TVAG_123870</name>
</gene>
<dbReference type="OrthoDB" id="10683317at2759"/>
<dbReference type="AlphaFoldDB" id="A2EMX9"/>
<accession>A2EMX9</accession>
<evidence type="ECO:0000313" key="3">
    <source>
        <dbReference type="Proteomes" id="UP000001542"/>
    </source>
</evidence>
<protein>
    <submittedName>
        <fullName evidence="2">Uncharacterized protein</fullName>
    </submittedName>
</protein>
<dbReference type="Proteomes" id="UP000001542">
    <property type="component" value="Unassembled WGS sequence"/>
</dbReference>
<evidence type="ECO:0000313" key="2">
    <source>
        <dbReference type="EMBL" id="EAY05964.1"/>
    </source>
</evidence>
<dbReference type="VEuPathDB" id="TrichDB:TVAGG3_0742710"/>
<dbReference type="VEuPathDB" id="TrichDB:TVAG_123870"/>
<proteinExistence type="predicted"/>
<dbReference type="KEGG" id="tva:4763836"/>
<dbReference type="RefSeq" id="XP_001318187.1">
    <property type="nucleotide sequence ID" value="XM_001318152.1"/>
</dbReference>
<feature type="region of interest" description="Disordered" evidence="1">
    <location>
        <begin position="107"/>
        <end position="127"/>
    </location>
</feature>
<dbReference type="SMR" id="A2EMX9"/>
<name>A2EMX9_TRIV3</name>
<evidence type="ECO:0000256" key="1">
    <source>
        <dbReference type="SAM" id="MobiDB-lite"/>
    </source>
</evidence>
<reference evidence="2" key="1">
    <citation type="submission" date="2006-10" db="EMBL/GenBank/DDBJ databases">
        <authorList>
            <person name="Amadeo P."/>
            <person name="Zhao Q."/>
            <person name="Wortman J."/>
            <person name="Fraser-Liggett C."/>
            <person name="Carlton J."/>
        </authorList>
    </citation>
    <scope>NUCLEOTIDE SEQUENCE</scope>
    <source>
        <strain evidence="2">G3</strain>
    </source>
</reference>